<evidence type="ECO:0000313" key="5">
    <source>
        <dbReference type="EMBL" id="QCZ54334.1"/>
    </source>
</evidence>
<dbReference type="AlphaFoldDB" id="A0A0D0GQE8"/>
<feature type="domain" description="Flavodoxin-like fold" evidence="3">
    <location>
        <begin position="1"/>
        <end position="183"/>
    </location>
</feature>
<dbReference type="PANTHER" id="PTHR10204:SF34">
    <property type="entry name" value="NAD(P)H DEHYDROGENASE [QUINONE] 1 ISOFORM 1"/>
    <property type="match status" value="1"/>
</dbReference>
<dbReference type="InterPro" id="IPR003680">
    <property type="entry name" value="Flavodoxin_fold"/>
</dbReference>
<comment type="similarity">
    <text evidence="1">Belongs to the NAD(P)H dehydrogenase (quinone) family.</text>
</comment>
<proteinExistence type="inferred from homology"/>
<dbReference type="SUPFAM" id="SSF52218">
    <property type="entry name" value="Flavoproteins"/>
    <property type="match status" value="1"/>
</dbReference>
<dbReference type="GO" id="GO:0003955">
    <property type="term" value="F:NAD(P)H dehydrogenase (quinone) activity"/>
    <property type="evidence" value="ECO:0007669"/>
    <property type="project" value="TreeGrafter"/>
</dbReference>
<evidence type="ECO:0000259" key="3">
    <source>
        <dbReference type="Pfam" id="PF02525"/>
    </source>
</evidence>
<keyword evidence="2" id="KW-0560">Oxidoreductase</keyword>
<dbReference type="RefSeq" id="WP_042520642.1">
    <property type="nucleotide sequence ID" value="NZ_CP031198.1"/>
</dbReference>
<sequence>MKTVIIFDHPYTAAAYQNVPHHRSFLAAVAHQVQQQLQAEQQTVDLIDLHADGFDPVMSAAELQLWRQGQPVNDQVADYQRRLRAADQIIFMFPVWWEVMPAMTKGFLDKVYAKGQLYTADTMQTTLTQHPQIRVITTMGTPNWAYRWIFGAPLRKALQRGTFMKTRLWRFKWQNFSQVEKLTAAQRATRLANFRLK</sequence>
<evidence type="ECO:0000256" key="1">
    <source>
        <dbReference type="ARBA" id="ARBA00006252"/>
    </source>
</evidence>
<evidence type="ECO:0000313" key="6">
    <source>
        <dbReference type="Proteomes" id="UP000217918"/>
    </source>
</evidence>
<reference evidence="4 6" key="1">
    <citation type="submission" date="2017-09" db="EMBL/GenBank/DDBJ databases">
        <title>Genome sequence of Lactobacillus brevis D7.</title>
        <authorList>
            <person name="Kwon M.-S."/>
            <person name="Lim S.K."/>
            <person name="Choi H.-J."/>
        </authorList>
    </citation>
    <scope>NUCLEOTIDE SEQUENCE [LARGE SCALE GENOMIC DNA]</scope>
    <source>
        <strain evidence="4 6">D7</strain>
    </source>
</reference>
<gene>
    <name evidence="4" type="ORF">CNR29_12955</name>
    <name evidence="5" type="ORF">UCCLBBS449_2432</name>
</gene>
<evidence type="ECO:0000313" key="4">
    <source>
        <dbReference type="EMBL" id="PBQ24883.1"/>
    </source>
</evidence>
<accession>A0A0D0GQE8</accession>
<dbReference type="Pfam" id="PF02525">
    <property type="entry name" value="Flavodoxin_2"/>
    <property type="match status" value="1"/>
</dbReference>
<dbReference type="PANTHER" id="PTHR10204">
    <property type="entry name" value="NAD P H OXIDOREDUCTASE-RELATED"/>
    <property type="match status" value="1"/>
</dbReference>
<evidence type="ECO:0000256" key="2">
    <source>
        <dbReference type="ARBA" id="ARBA00023002"/>
    </source>
</evidence>
<reference evidence="5 7" key="2">
    <citation type="submission" date="2018-07" db="EMBL/GenBank/DDBJ databases">
        <authorList>
            <person name="Feyereisen M."/>
        </authorList>
    </citation>
    <scope>NUCLEOTIDE SEQUENCE [LARGE SCALE GENOMIC DNA]</scope>
    <source>
        <strain evidence="5 7">UCCLBBS449</strain>
    </source>
</reference>
<dbReference type="EMBL" id="NVYO01000001">
    <property type="protein sequence ID" value="PBQ24883.1"/>
    <property type="molecule type" value="Genomic_DNA"/>
</dbReference>
<dbReference type="GO" id="GO:0005829">
    <property type="term" value="C:cytosol"/>
    <property type="evidence" value="ECO:0007669"/>
    <property type="project" value="TreeGrafter"/>
</dbReference>
<dbReference type="Proteomes" id="UP000217918">
    <property type="component" value="Unassembled WGS sequence"/>
</dbReference>
<name>A0A0D0GQE8_LEVBR</name>
<organism evidence="4 6">
    <name type="scientific">Levilactobacillus brevis</name>
    <name type="common">Lactobacillus brevis</name>
    <dbReference type="NCBI Taxonomy" id="1580"/>
    <lineage>
        <taxon>Bacteria</taxon>
        <taxon>Bacillati</taxon>
        <taxon>Bacillota</taxon>
        <taxon>Bacilli</taxon>
        <taxon>Lactobacillales</taxon>
        <taxon>Lactobacillaceae</taxon>
        <taxon>Levilactobacillus</taxon>
    </lineage>
</organism>
<dbReference type="Proteomes" id="UP000307074">
    <property type="component" value="Chromosome"/>
</dbReference>
<dbReference type="Gene3D" id="3.40.50.360">
    <property type="match status" value="1"/>
</dbReference>
<protein>
    <submittedName>
        <fullName evidence="5">NADPH-quinone reductase</fullName>
    </submittedName>
    <submittedName>
        <fullName evidence="4">NADPH:quinone reductase</fullName>
    </submittedName>
</protein>
<dbReference type="InterPro" id="IPR029039">
    <property type="entry name" value="Flavoprotein-like_sf"/>
</dbReference>
<evidence type="ECO:0000313" key="7">
    <source>
        <dbReference type="Proteomes" id="UP000307074"/>
    </source>
</evidence>
<dbReference type="InterPro" id="IPR051545">
    <property type="entry name" value="NAD(P)H_dehydrogenase_qn"/>
</dbReference>
<dbReference type="EMBL" id="CP031198">
    <property type="protein sequence ID" value="QCZ54334.1"/>
    <property type="molecule type" value="Genomic_DNA"/>
</dbReference>